<organism evidence="2">
    <name type="scientific">Manihot esculenta</name>
    <name type="common">Cassava</name>
    <name type="synonym">Jatropha manihot</name>
    <dbReference type="NCBI Taxonomy" id="3983"/>
    <lineage>
        <taxon>Eukaryota</taxon>
        <taxon>Viridiplantae</taxon>
        <taxon>Streptophyta</taxon>
        <taxon>Embryophyta</taxon>
        <taxon>Tracheophyta</taxon>
        <taxon>Spermatophyta</taxon>
        <taxon>Magnoliopsida</taxon>
        <taxon>eudicotyledons</taxon>
        <taxon>Gunneridae</taxon>
        <taxon>Pentapetalae</taxon>
        <taxon>rosids</taxon>
        <taxon>fabids</taxon>
        <taxon>Malpighiales</taxon>
        <taxon>Euphorbiaceae</taxon>
        <taxon>Crotonoideae</taxon>
        <taxon>Manihoteae</taxon>
        <taxon>Manihot</taxon>
    </lineage>
</organism>
<protein>
    <submittedName>
        <fullName evidence="2">Uncharacterized protein</fullName>
    </submittedName>
</protein>
<dbReference type="EMBL" id="CM004390">
    <property type="protein sequence ID" value="OAY51749.1"/>
    <property type="molecule type" value="Genomic_DNA"/>
</dbReference>
<reference evidence="2" key="1">
    <citation type="submission" date="2016-02" db="EMBL/GenBank/DDBJ databases">
        <title>WGS assembly of Manihot esculenta.</title>
        <authorList>
            <person name="Bredeson J.V."/>
            <person name="Prochnik S.E."/>
            <person name="Lyons J.B."/>
            <person name="Schmutz J."/>
            <person name="Grimwood J."/>
            <person name="Vrebalov J."/>
            <person name="Bart R.S."/>
            <person name="Amuge T."/>
            <person name="Ferguson M.E."/>
            <person name="Green R."/>
            <person name="Putnam N."/>
            <person name="Stites J."/>
            <person name="Rounsley S."/>
            <person name="Rokhsar D.S."/>
        </authorList>
    </citation>
    <scope>NUCLEOTIDE SEQUENCE [LARGE SCALE GENOMIC DNA]</scope>
    <source>
        <tissue evidence="2">Leaf</tissue>
    </source>
</reference>
<proteinExistence type="predicted"/>
<gene>
    <name evidence="2" type="ORF">MANES_04G029600</name>
</gene>
<feature type="compositionally biased region" description="Acidic residues" evidence="1">
    <location>
        <begin position="44"/>
        <end position="54"/>
    </location>
</feature>
<name>A0A2C9W0E8_MANES</name>
<accession>A0A2C9W0E8</accession>
<feature type="region of interest" description="Disordered" evidence="1">
    <location>
        <begin position="38"/>
        <end position="91"/>
    </location>
</feature>
<evidence type="ECO:0000256" key="1">
    <source>
        <dbReference type="SAM" id="MobiDB-lite"/>
    </source>
</evidence>
<evidence type="ECO:0000313" key="2">
    <source>
        <dbReference type="EMBL" id="OAY51749.1"/>
    </source>
</evidence>
<feature type="compositionally biased region" description="Basic and acidic residues" evidence="1">
    <location>
        <begin position="75"/>
        <end position="91"/>
    </location>
</feature>
<feature type="compositionally biased region" description="Low complexity" evidence="1">
    <location>
        <begin position="55"/>
        <end position="67"/>
    </location>
</feature>
<sequence>MSAALDSSRGMREIQSSGYVRGGIVCVATPGIFDSLPESRLVDKEEEEEAEAEVNECSSSASSTTSSIGKNSDLSGRESLDGHGRRERERE</sequence>
<dbReference type="AlphaFoldDB" id="A0A2C9W0E8"/>